<sequence>ALGILGKDHTLFWLFGERDKVRDRHTLPAIAAFNVDVDVLRRNVQITIKERSLRGIVCAKEKNCYAFDDEGMIFAPAPFGKGVLITQIIDPNERPLVLGEAFLPRPQWVTNIFAVLNSIENSGLLVDSITLRDIAVQEWEATLTLGPKLFFDFNVIPDDLDTVLTSLGERVDFSRLQYLDFRVQNRVYYK</sequence>
<comment type="caution">
    <text evidence="1">The sequence shown here is derived from an EMBL/GenBank/DDBJ whole genome shotgun (WGS) entry which is preliminary data.</text>
</comment>
<protein>
    <recommendedName>
        <fullName evidence="2">POTRA domain-containing protein</fullName>
    </recommendedName>
</protein>
<gene>
    <name evidence="1" type="ORF">LCGC14_2632560</name>
</gene>
<evidence type="ECO:0000313" key="1">
    <source>
        <dbReference type="EMBL" id="KKK99456.1"/>
    </source>
</evidence>
<proteinExistence type="predicted"/>
<name>A0A0F9CSC3_9ZZZZ</name>
<dbReference type="EMBL" id="LAZR01045196">
    <property type="protein sequence ID" value="KKK99456.1"/>
    <property type="molecule type" value="Genomic_DNA"/>
</dbReference>
<reference evidence="1" key="1">
    <citation type="journal article" date="2015" name="Nature">
        <title>Complex archaea that bridge the gap between prokaryotes and eukaryotes.</title>
        <authorList>
            <person name="Spang A."/>
            <person name="Saw J.H."/>
            <person name="Jorgensen S.L."/>
            <person name="Zaremba-Niedzwiedzka K."/>
            <person name="Martijn J."/>
            <person name="Lind A.E."/>
            <person name="van Eijk R."/>
            <person name="Schleper C."/>
            <person name="Guy L."/>
            <person name="Ettema T.J."/>
        </authorList>
    </citation>
    <scope>NUCLEOTIDE SEQUENCE</scope>
</reference>
<accession>A0A0F9CSC3</accession>
<evidence type="ECO:0008006" key="2">
    <source>
        <dbReference type="Google" id="ProtNLM"/>
    </source>
</evidence>
<dbReference type="AlphaFoldDB" id="A0A0F9CSC3"/>
<feature type="non-terminal residue" evidence="1">
    <location>
        <position position="1"/>
    </location>
</feature>
<organism evidence="1">
    <name type="scientific">marine sediment metagenome</name>
    <dbReference type="NCBI Taxonomy" id="412755"/>
    <lineage>
        <taxon>unclassified sequences</taxon>
        <taxon>metagenomes</taxon>
        <taxon>ecological metagenomes</taxon>
    </lineage>
</organism>